<dbReference type="OrthoDB" id="4333at2"/>
<feature type="domain" description="Phosphogluconate dehydrogenase NAD-binding putative C-terminal" evidence="2">
    <location>
        <begin position="198"/>
        <end position="268"/>
    </location>
</feature>
<gene>
    <name evidence="3" type="ORF">GA0061100_10535</name>
</gene>
<dbReference type="EMBL" id="FMAC01000005">
    <property type="protein sequence ID" value="SCB24296.1"/>
    <property type="molecule type" value="Genomic_DNA"/>
</dbReference>
<reference evidence="4" key="1">
    <citation type="submission" date="2016-08" db="EMBL/GenBank/DDBJ databases">
        <authorList>
            <person name="Varghese N."/>
            <person name="Submissions Spin"/>
        </authorList>
    </citation>
    <scope>NUCLEOTIDE SEQUENCE [LARGE SCALE GENOMIC DNA]</scope>
    <source>
        <strain evidence="4">CCBAU 57015</strain>
    </source>
</reference>
<organism evidence="3 4">
    <name type="scientific">Rhizobium hainanense</name>
    <dbReference type="NCBI Taxonomy" id="52131"/>
    <lineage>
        <taxon>Bacteria</taxon>
        <taxon>Pseudomonadati</taxon>
        <taxon>Pseudomonadota</taxon>
        <taxon>Alphaproteobacteria</taxon>
        <taxon>Hyphomicrobiales</taxon>
        <taxon>Rhizobiaceae</taxon>
        <taxon>Rhizobium/Agrobacterium group</taxon>
        <taxon>Rhizobium</taxon>
    </lineage>
</organism>
<dbReference type="GO" id="GO:0050661">
    <property type="term" value="F:NADP binding"/>
    <property type="evidence" value="ECO:0007669"/>
    <property type="project" value="InterPro"/>
</dbReference>
<feature type="domain" description="6-phosphogluconate dehydrogenase NADP-binding" evidence="1">
    <location>
        <begin position="56"/>
        <end position="152"/>
    </location>
</feature>
<dbReference type="SUPFAM" id="SSF51735">
    <property type="entry name" value="NAD(P)-binding Rossmann-fold domains"/>
    <property type="match status" value="1"/>
</dbReference>
<evidence type="ECO:0000313" key="4">
    <source>
        <dbReference type="Proteomes" id="UP000186228"/>
    </source>
</evidence>
<proteinExistence type="predicted"/>
<dbReference type="Gene3D" id="3.40.50.720">
    <property type="entry name" value="NAD(P)-binding Rossmann-like Domain"/>
    <property type="match status" value="1"/>
</dbReference>
<evidence type="ECO:0000259" key="2">
    <source>
        <dbReference type="Pfam" id="PF09130"/>
    </source>
</evidence>
<dbReference type="AlphaFoldDB" id="A0A1C3V914"/>
<keyword evidence="4" id="KW-1185">Reference proteome</keyword>
<dbReference type="Pfam" id="PF09130">
    <property type="entry name" value="DUF1932"/>
    <property type="match status" value="1"/>
</dbReference>
<dbReference type="SUPFAM" id="SSF48179">
    <property type="entry name" value="6-phosphogluconate dehydrogenase C-terminal domain-like"/>
    <property type="match status" value="1"/>
</dbReference>
<dbReference type="InterPro" id="IPR008927">
    <property type="entry name" value="6-PGluconate_DH-like_C_sf"/>
</dbReference>
<evidence type="ECO:0000313" key="3">
    <source>
        <dbReference type="EMBL" id="SCB24296.1"/>
    </source>
</evidence>
<dbReference type="InterPro" id="IPR006115">
    <property type="entry name" value="6PGDH_NADP-bd"/>
</dbReference>
<dbReference type="InterPro" id="IPR013328">
    <property type="entry name" value="6PGD_dom2"/>
</dbReference>
<dbReference type="RefSeq" id="WP_143525454.1">
    <property type="nucleotide sequence ID" value="NZ_FMAC01000005.1"/>
</dbReference>
<dbReference type="Gene3D" id="1.10.1040.10">
    <property type="entry name" value="N-(1-d-carboxylethyl)-l-norvaline Dehydrogenase, domain 2"/>
    <property type="match status" value="1"/>
</dbReference>
<dbReference type="Pfam" id="PF03446">
    <property type="entry name" value="NAD_binding_2"/>
    <property type="match status" value="1"/>
</dbReference>
<evidence type="ECO:0000259" key="1">
    <source>
        <dbReference type="Pfam" id="PF03446"/>
    </source>
</evidence>
<dbReference type="Proteomes" id="UP000186228">
    <property type="component" value="Unassembled WGS sequence"/>
</dbReference>
<dbReference type="STRING" id="52131.GA0061100_10535"/>
<dbReference type="InterPro" id="IPR015814">
    <property type="entry name" value="Pgluconate_DH_NAD-bd_C"/>
</dbReference>
<name>A0A1C3V914_9HYPH</name>
<accession>A0A1C3V914</accession>
<sequence length="294" mass="31038">MTIGLIGFGEAAQAFVSGWRSEILGVEGHGAISTFDLKVEDPALRTGLRETCDSLGVHCAGTPGEALAAKRIVFSLVTADNALQAAERAASFLASGVLYLDCNSCSPKTKAMAAGIVEAAGAIYVDVAVMSPVHPARHRTPLLVSGAAAEQAQAALAELHMNAKLAGSNVGEASSVKMLRSVMIKGFEALTAECFLAARRAGVEKAVLASLQSSDPGIDWNMRAAYNLERMMVHGKRRASEMVEVAATLRELGLPDRMAVATADWQRQIGELVIRPEASTLEARADMILESYPD</sequence>
<protein>
    <submittedName>
        <fullName evidence="3">3-hydroxyisobutyrate dehydrogenase</fullName>
    </submittedName>
</protein>
<dbReference type="InterPro" id="IPR036291">
    <property type="entry name" value="NAD(P)-bd_dom_sf"/>
</dbReference>